<sequence length="371" mass="40768">MTLLSDVTLNSACIESVIDNNALDKPDVGVSKKSLIVDIFRVYAMLCASPNLSIPHLLSANPQLRFVDVPTNGHRILDDFSSEINQRSLCQRTKISLLHLVQFGEINGLIHRLQCYPICVNHNTDNPGHPARLSEGGTSELIDPSASRLEPTTIVPCSFTIGTGTRATVKQQSTHTTTLSPVQSGPFRTCSVSCSRSLEGDEPLSEVSLSLMDGLHTVDTIACMLAMQYLDSECDNCDPLQLVSQVTDNLYRHIYLSQTNSIPCSQDSAATRPRNVAARSLGHIKGHSTSVYPYTAEQLGGAEQGDQNEQFTRRRFSPQNRVGAVDRTRGLDRKSNGSATTGMIQRKSHVTTQTEQLSDGELRPEIYLLWR</sequence>
<comment type="caution">
    <text evidence="1">The sequence shown here is derived from an EMBL/GenBank/DDBJ whole genome shotgun (WGS) entry which is preliminary data.</text>
</comment>
<gene>
    <name evidence="1" type="ORF">CDAUBV1_LOCUS10390</name>
</gene>
<accession>A0AAV2TGZ3</accession>
<dbReference type="Proteomes" id="UP001497525">
    <property type="component" value="Unassembled WGS sequence"/>
</dbReference>
<name>A0AAV2TGZ3_CALDB</name>
<evidence type="ECO:0000313" key="2">
    <source>
        <dbReference type="Proteomes" id="UP001497525"/>
    </source>
</evidence>
<dbReference type="EMBL" id="CAXLJL010000301">
    <property type="protein sequence ID" value="CAL5136329.1"/>
    <property type="molecule type" value="Genomic_DNA"/>
</dbReference>
<reference evidence="1" key="1">
    <citation type="submission" date="2024-06" db="EMBL/GenBank/DDBJ databases">
        <authorList>
            <person name="Liu X."/>
            <person name="Lenzi L."/>
            <person name="Haldenby T S."/>
            <person name="Uol C."/>
        </authorList>
    </citation>
    <scope>NUCLEOTIDE SEQUENCE</scope>
</reference>
<evidence type="ECO:0000313" key="1">
    <source>
        <dbReference type="EMBL" id="CAL5136329.1"/>
    </source>
</evidence>
<dbReference type="AlphaFoldDB" id="A0AAV2TGZ3"/>
<organism evidence="1 2">
    <name type="scientific">Calicophoron daubneyi</name>
    <name type="common">Rumen fluke</name>
    <name type="synonym">Paramphistomum daubneyi</name>
    <dbReference type="NCBI Taxonomy" id="300641"/>
    <lineage>
        <taxon>Eukaryota</taxon>
        <taxon>Metazoa</taxon>
        <taxon>Spiralia</taxon>
        <taxon>Lophotrochozoa</taxon>
        <taxon>Platyhelminthes</taxon>
        <taxon>Trematoda</taxon>
        <taxon>Digenea</taxon>
        <taxon>Plagiorchiida</taxon>
        <taxon>Pronocephalata</taxon>
        <taxon>Paramphistomoidea</taxon>
        <taxon>Paramphistomidae</taxon>
        <taxon>Calicophoron</taxon>
    </lineage>
</organism>
<protein>
    <submittedName>
        <fullName evidence="1">Uncharacterized protein</fullName>
    </submittedName>
</protein>
<proteinExistence type="predicted"/>